<dbReference type="Pfam" id="PF12802">
    <property type="entry name" value="MarR_2"/>
    <property type="match status" value="1"/>
</dbReference>
<proteinExistence type="predicted"/>
<dbReference type="eggNOG" id="arCOG00374">
    <property type="taxonomic scope" value="Archaea"/>
</dbReference>
<evidence type="ECO:0000256" key="1">
    <source>
        <dbReference type="SAM" id="Phobius"/>
    </source>
</evidence>
<dbReference type="InterPro" id="IPR036388">
    <property type="entry name" value="WH-like_DNA-bd_sf"/>
</dbReference>
<dbReference type="EMBL" id="CP002363">
    <property type="protein sequence ID" value="ADV65228.1"/>
    <property type="molecule type" value="Genomic_DNA"/>
</dbReference>
<sequence precursor="true">MVLTMRSIVFILVLLVLLFTLAYPSPAYGLPAGITSVEYIVFYDPTEGVGTLRVTVSMTPDASQQAFSIPDLPVKVFSDASLELLNYTGYPATGYLLVEYNDTTGYASITAVNVSSVTMYFSVSNLTEEVSVGSYTATLDLTEYSGSGISPSVEMYLLGVYNATVDSYPRAADYSIQVANNMTIIKASSPAVYFIVLTVPITTPGVPPAPAQPINLLIVALVIAAVSAVAIILYLILRRPKSIGGVEPADVLNDPVSRSIIRILGEAGGEGLTQAEITNRTGAPKSSVSRRIKRLEEEGYIAVDRTGKYNYLKLTDKGVEAYRKIAGKK</sequence>
<dbReference type="InterPro" id="IPR036390">
    <property type="entry name" value="WH_DNA-bd_sf"/>
</dbReference>
<reference evidence="4" key="1">
    <citation type="submission" date="2010-11" db="EMBL/GenBank/DDBJ databases">
        <title>The complete genome of Desulfurococcus mucosus DSM 2162.</title>
        <authorList>
            <consortium name="US DOE Joint Genome Institute (JGI-PGF)"/>
            <person name="Lucas S."/>
            <person name="Copeland A."/>
            <person name="Lapidus A."/>
            <person name="Bruce D."/>
            <person name="Goodwin L."/>
            <person name="Pitluck S."/>
            <person name="Kyrpides N."/>
            <person name="Mavromatis K."/>
            <person name="Pagani I."/>
            <person name="Ivanova N."/>
            <person name="Ovchinnikova G."/>
            <person name="Chertkov O."/>
            <person name="Held B."/>
            <person name="Brettin T."/>
            <person name="Detter J.C."/>
            <person name="Tapia R."/>
            <person name="Han C."/>
            <person name="Land M."/>
            <person name="Hauser L."/>
            <person name="Markowitz V."/>
            <person name="Cheng J.-F."/>
            <person name="Hugenholtz P."/>
            <person name="Woyke T."/>
            <person name="Wu D."/>
            <person name="Wirth R."/>
            <person name="Bilek Y."/>
            <person name="Hader T."/>
            <person name="Klenk H.-P."/>
            <person name="Eisen J.A."/>
        </authorList>
    </citation>
    <scope>NUCLEOTIDE SEQUENCE [LARGE SCALE GENOMIC DNA]</scope>
    <source>
        <strain evidence="4">ATCC 35584 / DSM 2162 / JCM 9187 / O7/1</strain>
    </source>
</reference>
<dbReference type="RefSeq" id="WP_013562450.1">
    <property type="nucleotide sequence ID" value="NC_014961.1"/>
</dbReference>
<protein>
    <submittedName>
        <fullName evidence="3">Regulatory protein IclR</fullName>
    </submittedName>
</protein>
<keyword evidence="1" id="KW-0812">Transmembrane</keyword>
<dbReference type="OrthoDB" id="6995at2157"/>
<dbReference type="InterPro" id="IPR011991">
    <property type="entry name" value="ArsR-like_HTH"/>
</dbReference>
<dbReference type="HOGENOM" id="CLU_843599_0_0_2"/>
<dbReference type="InterPro" id="IPR000835">
    <property type="entry name" value="HTH_MarR-typ"/>
</dbReference>
<accession>E8R9Q2</accession>
<feature type="transmembrane region" description="Helical" evidence="1">
    <location>
        <begin position="216"/>
        <end position="237"/>
    </location>
</feature>
<keyword evidence="1" id="KW-0472">Membrane</keyword>
<gene>
    <name evidence="3" type="ordered locus">Desmu_0925</name>
</gene>
<dbReference type="SMART" id="SM00418">
    <property type="entry name" value="HTH_ARSR"/>
    <property type="match status" value="1"/>
</dbReference>
<dbReference type="InterPro" id="IPR001845">
    <property type="entry name" value="HTH_ArsR_DNA-bd_dom"/>
</dbReference>
<evidence type="ECO:0000259" key="2">
    <source>
        <dbReference type="PROSITE" id="PS50987"/>
    </source>
</evidence>
<dbReference type="STRING" id="765177.Desmu_0925"/>
<evidence type="ECO:0000313" key="3">
    <source>
        <dbReference type="EMBL" id="ADV65228.1"/>
    </source>
</evidence>
<dbReference type="GeneID" id="10153625"/>
<dbReference type="Proteomes" id="UP000001068">
    <property type="component" value="Chromosome"/>
</dbReference>
<keyword evidence="1" id="KW-1133">Transmembrane helix</keyword>
<keyword evidence="4" id="KW-1185">Reference proteome</keyword>
<reference evidence="3 4" key="2">
    <citation type="journal article" date="2011" name="Stand. Genomic Sci.">
        <title>Complete genome sequence of Desulfurococcus mucosus type strain (O7/1).</title>
        <authorList>
            <person name="Wirth R."/>
            <person name="Chertkov O."/>
            <person name="Held B."/>
            <person name="Lapidus A."/>
            <person name="Nolan M."/>
            <person name="Lucas S."/>
            <person name="Hammon N."/>
            <person name="Deshpande S."/>
            <person name="Cheng J.F."/>
            <person name="Tapia R."/>
            <person name="Han C."/>
            <person name="Goodwin L."/>
            <person name="Pitluck S."/>
            <person name="Liolios K."/>
            <person name="Ioanna P."/>
            <person name="Ivanova N."/>
            <person name="Mavromatis K."/>
            <person name="Mikhailova N."/>
            <person name="Pati A."/>
            <person name="Chen A."/>
            <person name="Palaniappan K."/>
            <person name="Land M."/>
            <person name="Hauser L."/>
            <person name="Chang Y.J."/>
            <person name="Jeffries C.D."/>
            <person name="Bilek Y."/>
            <person name="Hader T."/>
            <person name="Rohde M."/>
            <person name="Spring S."/>
            <person name="Sikorski J."/>
            <person name="Goker M."/>
            <person name="Woyke T."/>
            <person name="Bristow J."/>
            <person name="Eisen J.A."/>
            <person name="Markowitz V."/>
            <person name="Hugenholtz P."/>
            <person name="Kyrpides N.C."/>
            <person name="Klenk H.P."/>
        </authorList>
    </citation>
    <scope>NUCLEOTIDE SEQUENCE [LARGE SCALE GENOMIC DNA]</scope>
    <source>
        <strain evidence="4">ATCC 35584 / DSM 2162 / JCM 9187 / O7/1</strain>
    </source>
</reference>
<dbReference type="CDD" id="cd00090">
    <property type="entry name" value="HTH_ARSR"/>
    <property type="match status" value="1"/>
</dbReference>
<dbReference type="SUPFAM" id="SSF46785">
    <property type="entry name" value="Winged helix' DNA-binding domain"/>
    <property type="match status" value="1"/>
</dbReference>
<feature type="domain" description="HTH arsR-type" evidence="2">
    <location>
        <begin position="237"/>
        <end position="329"/>
    </location>
</feature>
<name>E8R9Q2_DESM0</name>
<dbReference type="Gene3D" id="1.10.10.10">
    <property type="entry name" value="Winged helix-like DNA-binding domain superfamily/Winged helix DNA-binding domain"/>
    <property type="match status" value="1"/>
</dbReference>
<dbReference type="KEGG" id="dmu:Desmu_0925"/>
<evidence type="ECO:0000313" key="4">
    <source>
        <dbReference type="Proteomes" id="UP000001068"/>
    </source>
</evidence>
<dbReference type="PROSITE" id="PS50987">
    <property type="entry name" value="HTH_ARSR_2"/>
    <property type="match status" value="1"/>
</dbReference>
<organism evidence="3 4">
    <name type="scientific">Desulfurococcus mucosus (strain ATCC 35584 / DSM 2162 / JCM 9187 / O7/1)</name>
    <dbReference type="NCBI Taxonomy" id="765177"/>
    <lineage>
        <taxon>Archaea</taxon>
        <taxon>Thermoproteota</taxon>
        <taxon>Thermoprotei</taxon>
        <taxon>Desulfurococcales</taxon>
        <taxon>Desulfurococcaceae</taxon>
        <taxon>Desulfurococcus</taxon>
    </lineage>
</organism>
<dbReference type="GO" id="GO:0003700">
    <property type="term" value="F:DNA-binding transcription factor activity"/>
    <property type="evidence" value="ECO:0007669"/>
    <property type="project" value="InterPro"/>
</dbReference>
<dbReference type="AlphaFoldDB" id="E8R9Q2"/>